<reference evidence="4 5" key="1">
    <citation type="submission" date="2016-09" db="EMBL/GenBank/DDBJ databases">
        <title>Couchioplanes caeruleus draft genome sequence.</title>
        <authorList>
            <person name="Sheehan J."/>
            <person name="Caffrey P."/>
        </authorList>
    </citation>
    <scope>NUCLEOTIDE SEQUENCE [LARGE SCALE GENOMIC DNA]</scope>
    <source>
        <strain evidence="4 5">DSM 43634</strain>
    </source>
</reference>
<feature type="domain" description="HTH-type transcriptional regulator MT1864/Rv1816-like C-terminal" evidence="3">
    <location>
        <begin position="6"/>
        <end position="74"/>
    </location>
</feature>
<gene>
    <name evidence="4" type="ORF">BG844_27965</name>
</gene>
<dbReference type="AlphaFoldDB" id="A0A1K0GJL8"/>
<evidence type="ECO:0000256" key="2">
    <source>
        <dbReference type="ARBA" id="ARBA00023163"/>
    </source>
</evidence>
<evidence type="ECO:0000259" key="3">
    <source>
        <dbReference type="Pfam" id="PF13305"/>
    </source>
</evidence>
<keyword evidence="2" id="KW-0804">Transcription</keyword>
<dbReference type="RefSeq" id="WP_244945308.1">
    <property type="nucleotide sequence ID" value="NZ_MEIA01000438.1"/>
</dbReference>
<accession>A0A1K0GJL8</accession>
<comment type="caution">
    <text evidence="4">The sequence shown here is derived from an EMBL/GenBank/DDBJ whole genome shotgun (WGS) entry which is preliminary data.</text>
</comment>
<name>A0A1K0GJL8_9ACTN</name>
<proteinExistence type="predicted"/>
<dbReference type="Proteomes" id="UP000182486">
    <property type="component" value="Unassembled WGS sequence"/>
</dbReference>
<dbReference type="Pfam" id="PF13305">
    <property type="entry name" value="TetR_C_33"/>
    <property type="match status" value="1"/>
</dbReference>
<organism evidence="4 5">
    <name type="scientific">Couchioplanes caeruleus subsp. caeruleus</name>
    <dbReference type="NCBI Taxonomy" id="56427"/>
    <lineage>
        <taxon>Bacteria</taxon>
        <taxon>Bacillati</taxon>
        <taxon>Actinomycetota</taxon>
        <taxon>Actinomycetes</taxon>
        <taxon>Micromonosporales</taxon>
        <taxon>Micromonosporaceae</taxon>
        <taxon>Couchioplanes</taxon>
    </lineage>
</organism>
<keyword evidence="1" id="KW-0805">Transcription regulation</keyword>
<evidence type="ECO:0000313" key="5">
    <source>
        <dbReference type="Proteomes" id="UP000182486"/>
    </source>
</evidence>
<protein>
    <recommendedName>
        <fullName evidence="3">HTH-type transcriptional regulator MT1864/Rv1816-like C-terminal domain-containing protein</fullName>
    </recommendedName>
</protein>
<dbReference type="SUPFAM" id="SSF48498">
    <property type="entry name" value="Tetracyclin repressor-like, C-terminal domain"/>
    <property type="match status" value="1"/>
</dbReference>
<dbReference type="Gene3D" id="1.10.357.10">
    <property type="entry name" value="Tetracycline Repressor, domain 2"/>
    <property type="match status" value="1"/>
</dbReference>
<dbReference type="EMBL" id="MEIA01000438">
    <property type="protein sequence ID" value="OJF11148.1"/>
    <property type="molecule type" value="Genomic_DNA"/>
</dbReference>
<sequence>MADDDRLIFGTPVPGYSAPPEATTIADSLMRVLVEAFAGDAAPAGRALTFWTRLHGVVSLEIAGHFAGMDFDPALHYAAETCGAVVKAGARPRRYASAGRPRRLREHRGTVRVG</sequence>
<dbReference type="InterPro" id="IPR025996">
    <property type="entry name" value="MT1864/Rv1816-like_C"/>
</dbReference>
<evidence type="ECO:0000313" key="4">
    <source>
        <dbReference type="EMBL" id="OJF11148.1"/>
    </source>
</evidence>
<keyword evidence="5" id="KW-1185">Reference proteome</keyword>
<dbReference type="InterPro" id="IPR036271">
    <property type="entry name" value="Tet_transcr_reg_TetR-rel_C_sf"/>
</dbReference>
<evidence type="ECO:0000256" key="1">
    <source>
        <dbReference type="ARBA" id="ARBA00023015"/>
    </source>
</evidence>